<evidence type="ECO:0000256" key="1">
    <source>
        <dbReference type="SAM" id="MobiDB-lite"/>
    </source>
</evidence>
<feature type="compositionally biased region" description="Polar residues" evidence="1">
    <location>
        <begin position="7"/>
        <end position="21"/>
    </location>
</feature>
<accession>A0A2C9UGZ6</accession>
<dbReference type="InterPro" id="IPR029472">
    <property type="entry name" value="Copia-like_N"/>
</dbReference>
<reference evidence="3" key="1">
    <citation type="submission" date="2016-02" db="EMBL/GenBank/DDBJ databases">
        <title>WGS assembly of Manihot esculenta.</title>
        <authorList>
            <person name="Bredeson J.V."/>
            <person name="Prochnik S.E."/>
            <person name="Lyons J.B."/>
            <person name="Schmutz J."/>
            <person name="Grimwood J."/>
            <person name="Vrebalov J."/>
            <person name="Bart R.S."/>
            <person name="Amuge T."/>
            <person name="Ferguson M.E."/>
            <person name="Green R."/>
            <person name="Putnam N."/>
            <person name="Stites J."/>
            <person name="Rounsley S."/>
            <person name="Rokhsar D.S."/>
        </authorList>
    </citation>
    <scope>NUCLEOTIDE SEQUENCE [LARGE SCALE GENOMIC DNA]</scope>
    <source>
        <tissue evidence="3">Leaf</tissue>
    </source>
</reference>
<dbReference type="Pfam" id="PF14244">
    <property type="entry name" value="Retrotran_gag_3"/>
    <property type="match status" value="1"/>
</dbReference>
<feature type="domain" description="Retrotransposon Copia-like N-terminal" evidence="2">
    <location>
        <begin position="27"/>
        <end position="73"/>
    </location>
</feature>
<dbReference type="EMBL" id="CM004401">
    <property type="protein sequence ID" value="OAY29878.1"/>
    <property type="molecule type" value="Genomic_DNA"/>
</dbReference>
<gene>
    <name evidence="3" type="ORF">MANES_15G178300</name>
</gene>
<feature type="region of interest" description="Disordered" evidence="1">
    <location>
        <begin position="1"/>
        <end position="21"/>
    </location>
</feature>
<dbReference type="PANTHER" id="PTHR37610">
    <property type="entry name" value="CCHC-TYPE DOMAIN-CONTAINING PROTEIN"/>
    <property type="match status" value="1"/>
</dbReference>
<name>A0A2C9UGZ6_MANES</name>
<organism evidence="3">
    <name type="scientific">Manihot esculenta</name>
    <name type="common">Cassava</name>
    <name type="synonym">Jatropha manihot</name>
    <dbReference type="NCBI Taxonomy" id="3983"/>
    <lineage>
        <taxon>Eukaryota</taxon>
        <taxon>Viridiplantae</taxon>
        <taxon>Streptophyta</taxon>
        <taxon>Embryophyta</taxon>
        <taxon>Tracheophyta</taxon>
        <taxon>Spermatophyta</taxon>
        <taxon>Magnoliopsida</taxon>
        <taxon>eudicotyledons</taxon>
        <taxon>Gunneridae</taxon>
        <taxon>Pentapetalae</taxon>
        <taxon>rosids</taxon>
        <taxon>fabids</taxon>
        <taxon>Malpighiales</taxon>
        <taxon>Euphorbiaceae</taxon>
        <taxon>Crotonoideae</taxon>
        <taxon>Manihoteae</taxon>
        <taxon>Manihot</taxon>
    </lineage>
</organism>
<evidence type="ECO:0000313" key="3">
    <source>
        <dbReference type="EMBL" id="OAY29878.1"/>
    </source>
</evidence>
<sequence length="82" mass="8788">MAATAANIAQTSNAIPTQNTSSPYFLHPNENPALILVSPALTGLNCHSWARVMRVALLSKKKLKYIDGSLRAPSVDDPLFPA</sequence>
<dbReference type="AlphaFoldDB" id="A0A2C9UGZ6"/>
<dbReference type="PANTHER" id="PTHR37610:SF55">
    <property type="entry name" value="RETROTRANSPOSON COPIA-LIKE N-TERMINAL DOMAIN-CONTAINING PROTEIN"/>
    <property type="match status" value="1"/>
</dbReference>
<protein>
    <recommendedName>
        <fullName evidence="2">Retrotransposon Copia-like N-terminal domain-containing protein</fullName>
    </recommendedName>
</protein>
<evidence type="ECO:0000259" key="2">
    <source>
        <dbReference type="Pfam" id="PF14244"/>
    </source>
</evidence>
<proteinExistence type="predicted"/>